<dbReference type="PANTHER" id="PTHR47339:SF1">
    <property type="entry name" value="CELL DIVISION CONTROL PROTEIN 24"/>
    <property type="match status" value="1"/>
</dbReference>
<dbReference type="Pfam" id="PF00564">
    <property type="entry name" value="PB1"/>
    <property type="match status" value="1"/>
</dbReference>
<dbReference type="InterPro" id="IPR010481">
    <property type="entry name" value="Cdc24/Scd1_N"/>
</dbReference>
<evidence type="ECO:0000259" key="2">
    <source>
        <dbReference type="PROSITE" id="PS50010"/>
    </source>
</evidence>
<evidence type="ECO:0000313" key="5">
    <source>
        <dbReference type="Proteomes" id="UP000814176"/>
    </source>
</evidence>
<dbReference type="InterPro" id="IPR033511">
    <property type="entry name" value="Cdc24/Scd1_PH_dom"/>
</dbReference>
<dbReference type="Gene3D" id="2.30.29.30">
    <property type="entry name" value="Pleckstrin-homology domain (PH domain)/Phosphotyrosine-binding domain (PTB)"/>
    <property type="match status" value="1"/>
</dbReference>
<dbReference type="Gene3D" id="1.20.900.10">
    <property type="entry name" value="Dbl homology (DH) domain"/>
    <property type="match status" value="1"/>
</dbReference>
<feature type="region of interest" description="Disordered" evidence="1">
    <location>
        <begin position="176"/>
        <end position="203"/>
    </location>
</feature>
<dbReference type="SUPFAM" id="SSF48065">
    <property type="entry name" value="DBL homology domain (DH-domain)"/>
    <property type="match status" value="1"/>
</dbReference>
<evidence type="ECO:0008006" key="6">
    <source>
        <dbReference type="Google" id="ProtNLM"/>
    </source>
</evidence>
<feature type="compositionally biased region" description="Polar residues" evidence="1">
    <location>
        <begin position="188"/>
        <end position="202"/>
    </location>
</feature>
<dbReference type="CDD" id="cd05992">
    <property type="entry name" value="PB1"/>
    <property type="match status" value="1"/>
</dbReference>
<sequence>MSAAGRKKSVISASTPTIEMPVANNTLLNKAASQSTSLYQQCSALRTRLMHVRDFAAWFTISSPPDSSRRSTDPVTQLWDCFVLGFPLCYLFNLLPDTVKRIDVDAEPSSFSDTEKAKKRAVLLFAMRIPEIEGCEGFTVSEFVDRNSTDGLVKVVNNVIKLVRVLPEDVFIEPKPSSPSLASAQQSTDSLTSDSVATSAETSEGGARFNNIVRELVETERKYVQDLEVMQRYSQAATQMNALDRETIHLLFPGLKDLLNFQRKFLIKLESMAEQSWGDQSWGTPFMENEEALAVAYRTYCANYTTASDILLQEMPNLNALDTVLAKSDLPAFLIKPVQRICKYPLLLESLQKAVKGTEYPYYEELVEGVASAKRVTDRINEAQRQAENEATVEALKLRVDDWKGHELPNFGNLLLDDIFTVTKSAVDREYHVFLFEKIILCCKEYLAAPQNGRKVGKSNSILKKPPVSPISPLPGAGTSKKRTTPLLLKGRIFLNNVTKVEPEISAGQYSLAVFWRGDDDLEYFTLRCRNEEQLRMWENQLNRLIQEVASRRASGRAHQRVAHLTQAANMTSGRAPSYEQDRAYSTFSQSSAYGATSPYHSGPVPGRMSRHPYAAAGEDPAMVAGPAYANGFGNGPQGYPPPDGFDLDPDDEYEEYPPTSRPPSGRGTPLGARRPELSGFSSAGSVRSSTHTPASAGAYPSPYGTGRPSMSRNPSSYMQESMPESGLPRASLRNQYSATKLKSAYDKAETRSNPSPRVSGTGSVPMRSRSASQPSAYVPPQNMPPPPLPTSVPWGHRPGQNKRGSGSSQSTGDSSDYSPHSSGSPITPFGSSDSSLTGVSSTRTSHSQHSDQVVTSAASALSAPVKVKVHFHEDIFVIQVPRSTEYDELVERVGKKIRLCGPRRDDGPLRVKYKDEDGDLVSLGSTEDVQMAFESFRPGNQVTLYVQ</sequence>
<dbReference type="SMART" id="SM00325">
    <property type="entry name" value="RhoGEF"/>
    <property type="match status" value="1"/>
</dbReference>
<evidence type="ECO:0000259" key="3">
    <source>
        <dbReference type="PROSITE" id="PS51745"/>
    </source>
</evidence>
<organism evidence="4 5">
    <name type="scientific">Rhodofomes roseus</name>
    <dbReference type="NCBI Taxonomy" id="34475"/>
    <lineage>
        <taxon>Eukaryota</taxon>
        <taxon>Fungi</taxon>
        <taxon>Dikarya</taxon>
        <taxon>Basidiomycota</taxon>
        <taxon>Agaricomycotina</taxon>
        <taxon>Agaricomycetes</taxon>
        <taxon>Polyporales</taxon>
        <taxon>Rhodofomes</taxon>
    </lineage>
</organism>
<dbReference type="Pfam" id="PF00621">
    <property type="entry name" value="RhoGEF"/>
    <property type="match status" value="1"/>
</dbReference>
<dbReference type="InterPro" id="IPR000270">
    <property type="entry name" value="PB1_dom"/>
</dbReference>
<name>A0ABQ8K3L5_9APHY</name>
<feature type="region of interest" description="Disordered" evidence="1">
    <location>
        <begin position="628"/>
        <end position="852"/>
    </location>
</feature>
<feature type="domain" description="DH" evidence="2">
    <location>
        <begin position="208"/>
        <end position="383"/>
    </location>
</feature>
<feature type="region of interest" description="Disordered" evidence="1">
    <location>
        <begin position="590"/>
        <end position="614"/>
    </location>
</feature>
<dbReference type="EMBL" id="JADCUA010000027">
    <property type="protein sequence ID" value="KAH9831239.1"/>
    <property type="molecule type" value="Genomic_DNA"/>
</dbReference>
<dbReference type="InterPro" id="IPR035899">
    <property type="entry name" value="DBL_dom_sf"/>
</dbReference>
<dbReference type="SMART" id="SM00666">
    <property type="entry name" value="PB1"/>
    <property type="match status" value="1"/>
</dbReference>
<dbReference type="InterPro" id="IPR000219">
    <property type="entry name" value="DH_dom"/>
</dbReference>
<gene>
    <name evidence="4" type="ORF">C8Q71DRAFT_715947</name>
</gene>
<evidence type="ECO:0000256" key="1">
    <source>
        <dbReference type="SAM" id="MobiDB-lite"/>
    </source>
</evidence>
<feature type="compositionally biased region" description="Acidic residues" evidence="1">
    <location>
        <begin position="646"/>
        <end position="656"/>
    </location>
</feature>
<dbReference type="InterPro" id="IPR001849">
    <property type="entry name" value="PH_domain"/>
</dbReference>
<dbReference type="InterPro" id="IPR011993">
    <property type="entry name" value="PH-like_dom_sf"/>
</dbReference>
<protein>
    <recommendedName>
        <fullName evidence="6">Rho guanine nucleotide exchange factor scd1</fullName>
    </recommendedName>
</protein>
<dbReference type="SMART" id="SM00233">
    <property type="entry name" value="PH"/>
    <property type="match status" value="1"/>
</dbReference>
<accession>A0ABQ8K3L5</accession>
<dbReference type="GeneID" id="72001807"/>
<feature type="compositionally biased region" description="Low complexity" evidence="1">
    <location>
        <begin position="805"/>
        <end position="843"/>
    </location>
</feature>
<feature type="compositionally biased region" description="Low complexity" evidence="1">
    <location>
        <begin position="178"/>
        <end position="187"/>
    </location>
</feature>
<keyword evidence="5" id="KW-1185">Reference proteome</keyword>
<dbReference type="InterPro" id="IPR053026">
    <property type="entry name" value="CDC42_GEF"/>
</dbReference>
<dbReference type="CDD" id="cd13246">
    <property type="entry name" value="PH_Scd1"/>
    <property type="match status" value="1"/>
</dbReference>
<dbReference type="CDD" id="cd00160">
    <property type="entry name" value="RhoGEF"/>
    <property type="match status" value="1"/>
</dbReference>
<feature type="domain" description="PB1" evidence="3">
    <location>
        <begin position="865"/>
        <end position="948"/>
    </location>
</feature>
<reference evidence="4 5" key="1">
    <citation type="journal article" date="2021" name="Environ. Microbiol.">
        <title>Gene family expansions and transcriptome signatures uncover fungal adaptations to wood decay.</title>
        <authorList>
            <person name="Hage H."/>
            <person name="Miyauchi S."/>
            <person name="Viragh M."/>
            <person name="Drula E."/>
            <person name="Min B."/>
            <person name="Chaduli D."/>
            <person name="Navarro D."/>
            <person name="Favel A."/>
            <person name="Norest M."/>
            <person name="Lesage-Meessen L."/>
            <person name="Balint B."/>
            <person name="Merenyi Z."/>
            <person name="de Eugenio L."/>
            <person name="Morin E."/>
            <person name="Martinez A.T."/>
            <person name="Baldrian P."/>
            <person name="Stursova M."/>
            <person name="Martinez M.J."/>
            <person name="Novotny C."/>
            <person name="Magnuson J.K."/>
            <person name="Spatafora J.W."/>
            <person name="Maurice S."/>
            <person name="Pangilinan J."/>
            <person name="Andreopoulos W."/>
            <person name="LaButti K."/>
            <person name="Hundley H."/>
            <person name="Na H."/>
            <person name="Kuo A."/>
            <person name="Barry K."/>
            <person name="Lipzen A."/>
            <person name="Henrissat B."/>
            <person name="Riley R."/>
            <person name="Ahrendt S."/>
            <person name="Nagy L.G."/>
            <person name="Grigoriev I.V."/>
            <person name="Martin F."/>
            <person name="Rosso M.N."/>
        </authorList>
    </citation>
    <scope>NUCLEOTIDE SEQUENCE [LARGE SCALE GENOMIC DNA]</scope>
    <source>
        <strain evidence="4 5">CIRM-BRFM 1785</strain>
    </source>
</reference>
<evidence type="ECO:0000313" key="4">
    <source>
        <dbReference type="EMBL" id="KAH9831239.1"/>
    </source>
</evidence>
<dbReference type="Gene3D" id="3.10.20.90">
    <property type="entry name" value="Phosphatidylinositol 3-kinase Catalytic Subunit, Chain A, domain 1"/>
    <property type="match status" value="1"/>
</dbReference>
<dbReference type="PANTHER" id="PTHR47339">
    <property type="entry name" value="CELL DIVISION CONTROL PROTEIN 24"/>
    <property type="match status" value="1"/>
</dbReference>
<dbReference type="Pfam" id="PF06395">
    <property type="entry name" value="CDC24"/>
    <property type="match status" value="1"/>
</dbReference>
<feature type="compositionally biased region" description="Pro residues" evidence="1">
    <location>
        <begin position="782"/>
        <end position="791"/>
    </location>
</feature>
<feature type="compositionally biased region" description="Polar residues" evidence="1">
    <location>
        <begin position="709"/>
        <end position="720"/>
    </location>
</feature>
<dbReference type="RefSeq" id="XP_047774400.1">
    <property type="nucleotide sequence ID" value="XM_047921075.1"/>
</dbReference>
<comment type="caution">
    <text evidence="4">The sequence shown here is derived from an EMBL/GenBank/DDBJ whole genome shotgun (WGS) entry which is preliminary data.</text>
</comment>
<feature type="compositionally biased region" description="Low complexity" evidence="1">
    <location>
        <begin position="679"/>
        <end position="690"/>
    </location>
</feature>
<dbReference type="Pfam" id="PF15411">
    <property type="entry name" value="PH_10"/>
    <property type="match status" value="1"/>
</dbReference>
<proteinExistence type="predicted"/>
<dbReference type="InterPro" id="IPR053793">
    <property type="entry name" value="PB1-like"/>
</dbReference>
<feature type="compositionally biased region" description="Polar residues" evidence="1">
    <location>
        <begin position="752"/>
        <end position="763"/>
    </location>
</feature>
<dbReference type="SUPFAM" id="SSF50729">
    <property type="entry name" value="PH domain-like"/>
    <property type="match status" value="1"/>
</dbReference>
<dbReference type="PROSITE" id="PS51745">
    <property type="entry name" value="PB1"/>
    <property type="match status" value="1"/>
</dbReference>
<dbReference type="PROSITE" id="PS50010">
    <property type="entry name" value="DH_2"/>
    <property type="match status" value="1"/>
</dbReference>
<dbReference type="SUPFAM" id="SSF54277">
    <property type="entry name" value="CAD &amp; PB1 domains"/>
    <property type="match status" value="1"/>
</dbReference>
<dbReference type="Proteomes" id="UP000814176">
    <property type="component" value="Unassembled WGS sequence"/>
</dbReference>